<protein>
    <submittedName>
        <fullName evidence="2">Uncharacterized protein</fullName>
    </submittedName>
</protein>
<gene>
    <name evidence="2" type="ORF">EKD16_02915</name>
</gene>
<evidence type="ECO:0000313" key="2">
    <source>
        <dbReference type="EMBL" id="QBI52398.1"/>
    </source>
</evidence>
<reference evidence="2 3" key="1">
    <citation type="submission" date="2019-02" db="EMBL/GenBank/DDBJ databases">
        <authorList>
            <person name="Khodamoradi S."/>
            <person name="Hahnke R.L."/>
            <person name="Kaempfer P."/>
            <person name="Schumann P."/>
            <person name="Rohde M."/>
            <person name="Steinert M."/>
            <person name="Luzhetskyy A."/>
            <person name="Wink J."/>
            <person name="Ruckert C."/>
        </authorList>
    </citation>
    <scope>NUCLEOTIDE SEQUENCE [LARGE SCALE GENOMIC DNA]</scope>
    <source>
        <strain evidence="2 3">M2</strain>
    </source>
</reference>
<accession>A0A4P6PW61</accession>
<dbReference type="AlphaFoldDB" id="A0A4P6PW61"/>
<sequence>MRVADADFRLSDDVCRRQPPIDPDAPPEEAIGRQEVPGRVGPPRGAPPDTGPAAPTGTAPGEPC</sequence>
<keyword evidence="3" id="KW-1185">Reference proteome</keyword>
<feature type="region of interest" description="Disordered" evidence="1">
    <location>
        <begin position="1"/>
        <end position="64"/>
    </location>
</feature>
<name>A0A4P6PW61_9ACTN</name>
<feature type="compositionally biased region" description="Basic and acidic residues" evidence="1">
    <location>
        <begin position="1"/>
        <end position="16"/>
    </location>
</feature>
<proteinExistence type="predicted"/>
<dbReference type="Proteomes" id="UP000292235">
    <property type="component" value="Chromosome"/>
</dbReference>
<evidence type="ECO:0000313" key="3">
    <source>
        <dbReference type="Proteomes" id="UP000292235"/>
    </source>
</evidence>
<organism evidence="2 3">
    <name type="scientific">Streptomonospora litoralis</name>
    <dbReference type="NCBI Taxonomy" id="2498135"/>
    <lineage>
        <taxon>Bacteria</taxon>
        <taxon>Bacillati</taxon>
        <taxon>Actinomycetota</taxon>
        <taxon>Actinomycetes</taxon>
        <taxon>Streptosporangiales</taxon>
        <taxon>Nocardiopsidaceae</taxon>
        <taxon>Streptomonospora</taxon>
    </lineage>
</organism>
<feature type="compositionally biased region" description="Low complexity" evidence="1">
    <location>
        <begin position="51"/>
        <end position="64"/>
    </location>
</feature>
<dbReference type="EMBL" id="CP036455">
    <property type="protein sequence ID" value="QBI52398.1"/>
    <property type="molecule type" value="Genomic_DNA"/>
</dbReference>
<evidence type="ECO:0000256" key="1">
    <source>
        <dbReference type="SAM" id="MobiDB-lite"/>
    </source>
</evidence>
<dbReference type="KEGG" id="strr:EKD16_02915"/>